<organism evidence="3 4">
    <name type="scientific">Azospirillum picis</name>
    <dbReference type="NCBI Taxonomy" id="488438"/>
    <lineage>
        <taxon>Bacteria</taxon>
        <taxon>Pseudomonadati</taxon>
        <taxon>Pseudomonadota</taxon>
        <taxon>Alphaproteobacteria</taxon>
        <taxon>Rhodospirillales</taxon>
        <taxon>Azospirillaceae</taxon>
        <taxon>Azospirillum</taxon>
    </lineage>
</organism>
<gene>
    <name evidence="3" type="ORF">QO018_001050</name>
</gene>
<keyword evidence="2" id="KW-0732">Signal</keyword>
<feature type="region of interest" description="Disordered" evidence="1">
    <location>
        <begin position="26"/>
        <end position="77"/>
    </location>
</feature>
<evidence type="ECO:0000313" key="4">
    <source>
        <dbReference type="Proteomes" id="UP001244552"/>
    </source>
</evidence>
<name>A0ABU0MFL6_9PROT</name>
<evidence type="ECO:0000256" key="2">
    <source>
        <dbReference type="SAM" id="SignalP"/>
    </source>
</evidence>
<proteinExistence type="predicted"/>
<dbReference type="Proteomes" id="UP001244552">
    <property type="component" value="Unassembled WGS sequence"/>
</dbReference>
<keyword evidence="4" id="KW-1185">Reference proteome</keyword>
<protein>
    <submittedName>
        <fullName evidence="3">Ni/Co efflux regulator RcnB</fullName>
    </submittedName>
</protein>
<dbReference type="Gene3D" id="3.10.450.160">
    <property type="entry name" value="inner membrane protein cigr"/>
    <property type="match status" value="1"/>
</dbReference>
<dbReference type="RefSeq" id="WP_209980161.1">
    <property type="nucleotide sequence ID" value="NZ_JAGINO010000003.1"/>
</dbReference>
<feature type="compositionally biased region" description="Basic and acidic residues" evidence="1">
    <location>
        <begin position="30"/>
        <end position="51"/>
    </location>
</feature>
<dbReference type="InterPro" id="IPR024572">
    <property type="entry name" value="RcnB"/>
</dbReference>
<accession>A0ABU0MFL6</accession>
<reference evidence="3 4" key="1">
    <citation type="submission" date="2023-07" db="EMBL/GenBank/DDBJ databases">
        <title>Genomic Encyclopedia of Type Strains, Phase IV (KMG-IV): sequencing the most valuable type-strain genomes for metagenomic binning, comparative biology and taxonomic classification.</title>
        <authorList>
            <person name="Goeker M."/>
        </authorList>
    </citation>
    <scope>NUCLEOTIDE SEQUENCE [LARGE SCALE GENOMIC DNA]</scope>
    <source>
        <strain evidence="3 4">DSM 19922</strain>
    </source>
</reference>
<evidence type="ECO:0000313" key="3">
    <source>
        <dbReference type="EMBL" id="MDQ0532206.1"/>
    </source>
</evidence>
<dbReference type="Pfam" id="PF11776">
    <property type="entry name" value="RcnB"/>
    <property type="match status" value="1"/>
</dbReference>
<dbReference type="EMBL" id="JAUSVU010000003">
    <property type="protein sequence ID" value="MDQ0532206.1"/>
    <property type="molecule type" value="Genomic_DNA"/>
</dbReference>
<feature type="signal peptide" evidence="2">
    <location>
        <begin position="1"/>
        <end position="25"/>
    </location>
</feature>
<evidence type="ECO:0000256" key="1">
    <source>
        <dbReference type="SAM" id="MobiDB-lite"/>
    </source>
</evidence>
<comment type="caution">
    <text evidence="3">The sequence shown here is derived from an EMBL/GenBank/DDBJ whole genome shotgun (WGS) entry which is preliminary data.</text>
</comment>
<feature type="chain" id="PRO_5046510076" evidence="2">
    <location>
        <begin position="26"/>
        <end position="133"/>
    </location>
</feature>
<sequence>MRQPLLALAAAIIAVTAVVGSPAMAQHWHSGRDDHRGPDREWNDHGARGRGPDLPAAVRRPAPPPGPPAAHGWHAGDRLAPKWRDTRYVIARPVTFHLHRPPPGHRWVRVGHDALLVASTSGLVVEIRPGLFR</sequence>